<dbReference type="EMBL" id="BAABHC010000016">
    <property type="protein sequence ID" value="GAA4435716.1"/>
    <property type="molecule type" value="Genomic_DNA"/>
</dbReference>
<sequence>MHDIDRTLREQEYSDELEFDQEFNDEAYQGLGYESDGQAGFGAGNELEFDQEFDMEFLYEYDGEIPESLEMELADELLNVSNEQELDQFLGKLIRKAGRAVGKFARSSAGRAIGGLLKSVAKKALPIAGTALGTFVGGPLGGALGGKLGSMATKLFELDLEGLSPEDQQFEVSRAYVRFANNALRQGAAVARNNPGASPRQIVQTAIRKSASQHAPGLLANSYGVSRRQSNLPIRARKGTWIRKGRTVILYDI</sequence>
<dbReference type="RefSeq" id="WP_345159939.1">
    <property type="nucleotide sequence ID" value="NZ_BAABHC010000016.1"/>
</dbReference>
<accession>A0ABP8LU59</accession>
<reference evidence="2" key="1">
    <citation type="journal article" date="2019" name="Int. J. Syst. Evol. Microbiol.">
        <title>The Global Catalogue of Microorganisms (GCM) 10K type strain sequencing project: providing services to taxonomists for standard genome sequencing and annotation.</title>
        <authorList>
            <consortium name="The Broad Institute Genomics Platform"/>
            <consortium name="The Broad Institute Genome Sequencing Center for Infectious Disease"/>
            <person name="Wu L."/>
            <person name="Ma J."/>
        </authorList>
    </citation>
    <scope>NUCLEOTIDE SEQUENCE [LARGE SCALE GENOMIC DNA]</scope>
    <source>
        <strain evidence="2">JCM 17926</strain>
    </source>
</reference>
<gene>
    <name evidence="1" type="ORF">GCM10023188_27910</name>
</gene>
<comment type="caution">
    <text evidence="1">The sequence shown here is derived from an EMBL/GenBank/DDBJ whole genome shotgun (WGS) entry which is preliminary data.</text>
</comment>
<keyword evidence="2" id="KW-1185">Reference proteome</keyword>
<organism evidence="1 2">
    <name type="scientific">Pontibacter saemangeumensis</name>
    <dbReference type="NCBI Taxonomy" id="1084525"/>
    <lineage>
        <taxon>Bacteria</taxon>
        <taxon>Pseudomonadati</taxon>
        <taxon>Bacteroidota</taxon>
        <taxon>Cytophagia</taxon>
        <taxon>Cytophagales</taxon>
        <taxon>Hymenobacteraceae</taxon>
        <taxon>Pontibacter</taxon>
    </lineage>
</organism>
<dbReference type="Proteomes" id="UP001500552">
    <property type="component" value="Unassembled WGS sequence"/>
</dbReference>
<evidence type="ECO:0000313" key="2">
    <source>
        <dbReference type="Proteomes" id="UP001500552"/>
    </source>
</evidence>
<protein>
    <submittedName>
        <fullName evidence="1">Uncharacterized protein</fullName>
    </submittedName>
</protein>
<evidence type="ECO:0000313" key="1">
    <source>
        <dbReference type="EMBL" id="GAA4435716.1"/>
    </source>
</evidence>
<name>A0ABP8LU59_9BACT</name>
<proteinExistence type="predicted"/>